<name>A0ABW4FTC4_9PSEU</name>
<gene>
    <name evidence="5" type="ORF">ACFSCY_30165</name>
</gene>
<dbReference type="InterPro" id="IPR041522">
    <property type="entry name" value="CdaR_GGDEF"/>
</dbReference>
<dbReference type="Gene3D" id="1.10.10.2840">
    <property type="entry name" value="PucR C-terminal helix-turn-helix domain"/>
    <property type="match status" value="1"/>
</dbReference>
<keyword evidence="2" id="KW-0175">Coiled coil</keyword>
<dbReference type="PANTHER" id="PTHR33744:SF1">
    <property type="entry name" value="DNA-BINDING TRANSCRIPTIONAL ACTIVATOR ADER"/>
    <property type="match status" value="1"/>
</dbReference>
<proteinExistence type="inferred from homology"/>
<dbReference type="InterPro" id="IPR025736">
    <property type="entry name" value="PucR_C-HTH_dom"/>
</dbReference>
<sequence>MDSRKLIDSTRERMSKLSSIFALSMVMFDRTYETEIIQFAADSVAALGSARTEGAYLLRDDLRRVGDGSAALQLRLRSLAGSDGSVHVAGAPWARAYALRAVGGHAGYLVVTADTEPPMDQQYLLRTLAQQIGAALNSARFTWRERRNVVELRNLNTRLSELNEQLTNAVADLERRRHADERLNAVAASGGGEAGIANSLHNLTGLAVAIEDTFGNLLEWCGPGRPMPYPRMSPHRRSELLTAARRSGRPIRQRDRFVALAQPRNEVLGVLVLIDPDHRAVEHDLFALEHAAVVLAMELAHRRGMAETELRLRGDLVHDLLTGTDDESARFRSTALGHDLSLPHQVLVMQWPGAGTGELVARTIERVAATMLDTGVLLSWRAGAVDVLTPSPGWTGMRWRELYRSISTRLQNEDGAIGVGGSADVPSKLPRSYSEALRALRIRQESMAPNGVTVFDNLGIYRLLATGDGDRDRELREFVREWLGPLVDYDAAHRSDLVTTLWQYYECGGNYDMTACALAIHRSTLRYRLRRIRELTGRELGDVENRLNLHVATRAWQILRGSD</sequence>
<evidence type="ECO:0000256" key="2">
    <source>
        <dbReference type="SAM" id="Coils"/>
    </source>
</evidence>
<evidence type="ECO:0000313" key="5">
    <source>
        <dbReference type="EMBL" id="MFD1533693.1"/>
    </source>
</evidence>
<reference evidence="6" key="1">
    <citation type="journal article" date="2019" name="Int. J. Syst. Evol. Microbiol.">
        <title>The Global Catalogue of Microorganisms (GCM) 10K type strain sequencing project: providing services to taxonomists for standard genome sequencing and annotation.</title>
        <authorList>
            <consortium name="The Broad Institute Genomics Platform"/>
            <consortium name="The Broad Institute Genome Sequencing Center for Infectious Disease"/>
            <person name="Wu L."/>
            <person name="Ma J."/>
        </authorList>
    </citation>
    <scope>NUCLEOTIDE SEQUENCE [LARGE SCALE GENOMIC DNA]</scope>
    <source>
        <strain evidence="6">JCM 12165</strain>
    </source>
</reference>
<dbReference type="Pfam" id="PF13556">
    <property type="entry name" value="HTH_30"/>
    <property type="match status" value="1"/>
</dbReference>
<feature type="domain" description="CdaR GGDEF-like" evidence="4">
    <location>
        <begin position="323"/>
        <end position="442"/>
    </location>
</feature>
<evidence type="ECO:0000313" key="6">
    <source>
        <dbReference type="Proteomes" id="UP001597145"/>
    </source>
</evidence>
<feature type="domain" description="PucR C-terminal helix-turn-helix" evidence="3">
    <location>
        <begin position="497"/>
        <end position="555"/>
    </location>
</feature>
<dbReference type="RefSeq" id="WP_343979372.1">
    <property type="nucleotide sequence ID" value="NZ_BAAAJG010000011.1"/>
</dbReference>
<evidence type="ECO:0000259" key="4">
    <source>
        <dbReference type="Pfam" id="PF17853"/>
    </source>
</evidence>
<feature type="coiled-coil region" evidence="2">
    <location>
        <begin position="149"/>
        <end position="183"/>
    </location>
</feature>
<comment type="similarity">
    <text evidence="1">Belongs to the CdaR family.</text>
</comment>
<protein>
    <submittedName>
        <fullName evidence="5">PucR family transcriptional regulator</fullName>
    </submittedName>
</protein>
<evidence type="ECO:0000259" key="3">
    <source>
        <dbReference type="Pfam" id="PF13556"/>
    </source>
</evidence>
<dbReference type="Proteomes" id="UP001597145">
    <property type="component" value="Unassembled WGS sequence"/>
</dbReference>
<dbReference type="PANTHER" id="PTHR33744">
    <property type="entry name" value="CARBOHYDRATE DIACID REGULATOR"/>
    <property type="match status" value="1"/>
</dbReference>
<keyword evidence="6" id="KW-1185">Reference proteome</keyword>
<dbReference type="EMBL" id="JBHUCP010000026">
    <property type="protein sequence ID" value="MFD1533693.1"/>
    <property type="molecule type" value="Genomic_DNA"/>
</dbReference>
<evidence type="ECO:0000256" key="1">
    <source>
        <dbReference type="ARBA" id="ARBA00006754"/>
    </source>
</evidence>
<comment type="caution">
    <text evidence="5">The sequence shown here is derived from an EMBL/GenBank/DDBJ whole genome shotgun (WGS) entry which is preliminary data.</text>
</comment>
<accession>A0ABW4FTC4</accession>
<dbReference type="InterPro" id="IPR051448">
    <property type="entry name" value="CdaR-like_regulators"/>
</dbReference>
<organism evidence="5 6">
    <name type="scientific">Pseudonocardia aurantiaca</name>
    <dbReference type="NCBI Taxonomy" id="75290"/>
    <lineage>
        <taxon>Bacteria</taxon>
        <taxon>Bacillati</taxon>
        <taxon>Actinomycetota</taxon>
        <taxon>Actinomycetes</taxon>
        <taxon>Pseudonocardiales</taxon>
        <taxon>Pseudonocardiaceae</taxon>
        <taxon>Pseudonocardia</taxon>
    </lineage>
</organism>
<dbReference type="InterPro" id="IPR042070">
    <property type="entry name" value="PucR_C-HTH_sf"/>
</dbReference>
<dbReference type="Pfam" id="PF17853">
    <property type="entry name" value="GGDEF_2"/>
    <property type="match status" value="1"/>
</dbReference>